<name>A0A2K3KL14_TRIPR</name>
<reference evidence="1 2" key="2">
    <citation type="journal article" date="2017" name="Front. Plant Sci.">
        <title>Gene Classification and Mining of Molecular Markers Useful in Red Clover (Trifolium pratense) Breeding.</title>
        <authorList>
            <person name="Istvanek J."/>
            <person name="Dluhosova J."/>
            <person name="Dluhos P."/>
            <person name="Patkova L."/>
            <person name="Nedelnik J."/>
            <person name="Repkova J."/>
        </authorList>
    </citation>
    <scope>NUCLEOTIDE SEQUENCE [LARGE SCALE GENOMIC DNA]</scope>
    <source>
        <strain evidence="2">cv. Tatra</strain>
        <tissue evidence="1">Young leaves</tissue>
    </source>
</reference>
<dbReference type="Proteomes" id="UP000236291">
    <property type="component" value="Unassembled WGS sequence"/>
</dbReference>
<dbReference type="GO" id="GO:0030686">
    <property type="term" value="C:90S preribosome"/>
    <property type="evidence" value="ECO:0007669"/>
    <property type="project" value="TreeGrafter"/>
</dbReference>
<dbReference type="PANTHER" id="PTHR14927:SF0">
    <property type="entry name" value="NUCLEOLAR PROTEIN 10"/>
    <property type="match status" value="1"/>
</dbReference>
<comment type="caution">
    <text evidence="1">The sequence shown here is derived from an EMBL/GenBank/DDBJ whole genome shotgun (WGS) entry which is preliminary data.</text>
</comment>
<organism evidence="1 2">
    <name type="scientific">Trifolium pratense</name>
    <name type="common">Red clover</name>
    <dbReference type="NCBI Taxonomy" id="57577"/>
    <lineage>
        <taxon>Eukaryota</taxon>
        <taxon>Viridiplantae</taxon>
        <taxon>Streptophyta</taxon>
        <taxon>Embryophyta</taxon>
        <taxon>Tracheophyta</taxon>
        <taxon>Spermatophyta</taxon>
        <taxon>Magnoliopsida</taxon>
        <taxon>eudicotyledons</taxon>
        <taxon>Gunneridae</taxon>
        <taxon>Pentapetalae</taxon>
        <taxon>rosids</taxon>
        <taxon>fabids</taxon>
        <taxon>Fabales</taxon>
        <taxon>Fabaceae</taxon>
        <taxon>Papilionoideae</taxon>
        <taxon>50 kb inversion clade</taxon>
        <taxon>NPAAA clade</taxon>
        <taxon>Hologalegina</taxon>
        <taxon>IRL clade</taxon>
        <taxon>Trifolieae</taxon>
        <taxon>Trifolium</taxon>
    </lineage>
</organism>
<gene>
    <name evidence="1" type="ORF">L195_g055364</name>
</gene>
<sequence length="50" mass="5288">MELEFYLNSSKLHGLVACGGEDGAVECFDTRVRSSVGRIDAVGPSGDVDQ</sequence>
<dbReference type="STRING" id="57577.A0A2K3KL14"/>
<accession>A0A2K3KL14</accession>
<evidence type="ECO:0000313" key="1">
    <source>
        <dbReference type="EMBL" id="PNX66949.1"/>
    </source>
</evidence>
<evidence type="ECO:0000313" key="2">
    <source>
        <dbReference type="Proteomes" id="UP000236291"/>
    </source>
</evidence>
<proteinExistence type="predicted"/>
<dbReference type="GO" id="GO:0000462">
    <property type="term" value="P:maturation of SSU-rRNA from tricistronic rRNA transcript (SSU-rRNA, 5.8S rRNA, LSU-rRNA)"/>
    <property type="evidence" value="ECO:0007669"/>
    <property type="project" value="TreeGrafter"/>
</dbReference>
<dbReference type="AlphaFoldDB" id="A0A2K3KL14"/>
<protein>
    <submittedName>
        <fullName evidence="1">Nucleolar protein 10-like</fullName>
    </submittedName>
</protein>
<dbReference type="GO" id="GO:0032040">
    <property type="term" value="C:small-subunit processome"/>
    <property type="evidence" value="ECO:0007669"/>
    <property type="project" value="TreeGrafter"/>
</dbReference>
<reference evidence="1 2" key="1">
    <citation type="journal article" date="2014" name="Am. J. Bot.">
        <title>Genome assembly and annotation for red clover (Trifolium pratense; Fabaceae).</title>
        <authorList>
            <person name="Istvanek J."/>
            <person name="Jaros M."/>
            <person name="Krenek A."/>
            <person name="Repkova J."/>
        </authorList>
    </citation>
    <scope>NUCLEOTIDE SEQUENCE [LARGE SCALE GENOMIC DNA]</scope>
    <source>
        <strain evidence="2">cv. Tatra</strain>
        <tissue evidence="1">Young leaves</tissue>
    </source>
</reference>
<dbReference type="PANTHER" id="PTHR14927">
    <property type="entry name" value="NUCLEOLAR PROTEIN 10"/>
    <property type="match status" value="1"/>
</dbReference>
<dbReference type="ExpressionAtlas" id="A0A2K3KL14">
    <property type="expression patterns" value="baseline"/>
</dbReference>
<dbReference type="EMBL" id="ASHM01100586">
    <property type="protein sequence ID" value="PNX66949.1"/>
    <property type="molecule type" value="Genomic_DNA"/>
</dbReference>
<feature type="non-terminal residue" evidence="1">
    <location>
        <position position="50"/>
    </location>
</feature>
<dbReference type="InterPro" id="IPR040382">
    <property type="entry name" value="NOL10/Enp2"/>
</dbReference>